<protein>
    <submittedName>
        <fullName evidence="2">DnaA initiator-associating protein DiaA</fullName>
    </submittedName>
</protein>
<sequence>MQERIKEIFRESIQTKIAAAEALPEAIEKATLIIAQALLNGNKLLISGNNSAAALAQQFSANLVNRFDTERPSLPALALSTDSSVLSAIANDYSFDEVFAKQIRALGQQGDILVAISDSGNCRNVIKAMEAAVNRDMSIIALTGKDGGEMAGLLSEQDVEIRVPGEHSVRINEVHLLALNGLCDLIDRTLFPQQED</sequence>
<name>A0ABQ1HY87_9ALTE</name>
<comment type="caution">
    <text evidence="2">The sequence shown here is derived from an EMBL/GenBank/DDBJ whole genome shotgun (WGS) entry which is preliminary data.</text>
</comment>
<gene>
    <name evidence="2" type="primary">diaA</name>
    <name evidence="2" type="ORF">GCM10007414_06790</name>
</gene>
<keyword evidence="3" id="KW-1185">Reference proteome</keyword>
<feature type="domain" description="SIS" evidence="1">
    <location>
        <begin position="34"/>
        <end position="196"/>
    </location>
</feature>
<dbReference type="CDD" id="cd05006">
    <property type="entry name" value="SIS_GmhA"/>
    <property type="match status" value="1"/>
</dbReference>
<dbReference type="InterPro" id="IPR050099">
    <property type="entry name" value="SIS_GmhA/DiaA_subfam"/>
</dbReference>
<organism evidence="2 3">
    <name type="scientific">Agarivorans gilvus</name>
    <dbReference type="NCBI Taxonomy" id="680279"/>
    <lineage>
        <taxon>Bacteria</taxon>
        <taxon>Pseudomonadati</taxon>
        <taxon>Pseudomonadota</taxon>
        <taxon>Gammaproteobacteria</taxon>
        <taxon>Alteromonadales</taxon>
        <taxon>Alteromonadaceae</taxon>
        <taxon>Agarivorans</taxon>
    </lineage>
</organism>
<dbReference type="Proteomes" id="UP000651977">
    <property type="component" value="Unassembled WGS sequence"/>
</dbReference>
<dbReference type="PANTHER" id="PTHR30390">
    <property type="entry name" value="SEDOHEPTULOSE 7-PHOSPHATE ISOMERASE / DNAA INITIATOR-ASSOCIATING FACTOR FOR REPLICATION INITIATION"/>
    <property type="match status" value="1"/>
</dbReference>
<dbReference type="RefSeq" id="WP_188407279.1">
    <property type="nucleotide sequence ID" value="NZ_BMDY01000003.1"/>
</dbReference>
<evidence type="ECO:0000313" key="3">
    <source>
        <dbReference type="Proteomes" id="UP000651977"/>
    </source>
</evidence>
<dbReference type="InterPro" id="IPR035461">
    <property type="entry name" value="GmhA/DiaA"/>
</dbReference>
<reference evidence="3" key="1">
    <citation type="journal article" date="2019" name="Int. J. Syst. Evol. Microbiol.">
        <title>The Global Catalogue of Microorganisms (GCM) 10K type strain sequencing project: providing services to taxonomists for standard genome sequencing and annotation.</title>
        <authorList>
            <consortium name="The Broad Institute Genomics Platform"/>
            <consortium name="The Broad Institute Genome Sequencing Center for Infectious Disease"/>
            <person name="Wu L."/>
            <person name="Ma J."/>
        </authorList>
    </citation>
    <scope>NUCLEOTIDE SEQUENCE [LARGE SCALE GENOMIC DNA]</scope>
    <source>
        <strain evidence="3">CGMCC 1.10131</strain>
    </source>
</reference>
<evidence type="ECO:0000259" key="1">
    <source>
        <dbReference type="PROSITE" id="PS51464"/>
    </source>
</evidence>
<dbReference type="InterPro" id="IPR001347">
    <property type="entry name" value="SIS_dom"/>
</dbReference>
<evidence type="ECO:0000313" key="2">
    <source>
        <dbReference type="EMBL" id="GGA96477.1"/>
    </source>
</evidence>
<dbReference type="EMBL" id="BMDY01000003">
    <property type="protein sequence ID" value="GGA96477.1"/>
    <property type="molecule type" value="Genomic_DNA"/>
</dbReference>
<dbReference type="Pfam" id="PF13580">
    <property type="entry name" value="SIS_2"/>
    <property type="match status" value="1"/>
</dbReference>
<dbReference type="PANTHER" id="PTHR30390:SF6">
    <property type="entry name" value="DNAA INITIATOR-ASSOCIATING PROTEIN DIAA"/>
    <property type="match status" value="1"/>
</dbReference>
<dbReference type="SUPFAM" id="SSF53697">
    <property type="entry name" value="SIS domain"/>
    <property type="match status" value="1"/>
</dbReference>
<proteinExistence type="predicted"/>
<accession>A0ABQ1HY87</accession>
<dbReference type="Gene3D" id="3.40.50.10490">
    <property type="entry name" value="Glucose-6-phosphate isomerase like protein, domain 1"/>
    <property type="match status" value="1"/>
</dbReference>
<dbReference type="PROSITE" id="PS51464">
    <property type="entry name" value="SIS"/>
    <property type="match status" value="1"/>
</dbReference>
<dbReference type="InterPro" id="IPR046348">
    <property type="entry name" value="SIS_dom_sf"/>
</dbReference>